<dbReference type="OrthoDB" id="9785847at2"/>
<sequence>MPSFAAKVTRFGFSTLGRISPDLASRLALALFCHTPPKRPKAAKARQSFADGARKLSTAERLMLEVRGAKVGLRRIGAPRCSAPRLLVVHGWGSRAEYLADLAMGLREAGAEVFVLDLPGHGRSSGRTLDMRMAAEAMAEAQARFGPFDAAVGHSFGGAALMAAAGGSFPGVPAFSVQRLAVIGSPSRIEDVFDGFVTMAGLNPRTARALVARTERRVGCPVEALDGVAIARRLGRPLLVVHAEDDKEVGADQAKRYLGVSHHIRHHWANGQGHRRIVSAPEVVATVSNFLVGDDSTGEMGETVRLRTASSV</sequence>
<dbReference type="Proteomes" id="UP000254764">
    <property type="component" value="Unassembled WGS sequence"/>
</dbReference>
<dbReference type="AlphaFoldDB" id="A0A376AF52"/>
<name>A0A376AF52_9HYPH</name>
<dbReference type="RefSeq" id="WP_115669253.1">
    <property type="nucleotide sequence ID" value="NZ_UEYP01000002.1"/>
</dbReference>
<protein>
    <recommendedName>
        <fullName evidence="1">AB hydrolase-1 domain-containing protein</fullName>
    </recommendedName>
</protein>
<feature type="domain" description="AB hydrolase-1" evidence="1">
    <location>
        <begin position="86"/>
        <end position="286"/>
    </location>
</feature>
<accession>A0A376AF52</accession>
<dbReference type="InterPro" id="IPR000073">
    <property type="entry name" value="AB_hydrolase_1"/>
</dbReference>
<gene>
    <name evidence="2" type="ORF">RHIZ70_2177</name>
</gene>
<dbReference type="STRING" id="1336235.GCA_000518785_00497"/>
<organism evidence="2 3">
    <name type="scientific">Ciceribacter selenitireducens ATCC BAA-1503</name>
    <dbReference type="NCBI Taxonomy" id="1336235"/>
    <lineage>
        <taxon>Bacteria</taxon>
        <taxon>Pseudomonadati</taxon>
        <taxon>Pseudomonadota</taxon>
        <taxon>Alphaproteobacteria</taxon>
        <taxon>Hyphomicrobiales</taxon>
        <taxon>Rhizobiaceae</taxon>
        <taxon>Ciceribacter</taxon>
    </lineage>
</organism>
<dbReference type="Gene3D" id="3.40.50.1820">
    <property type="entry name" value="alpha/beta hydrolase"/>
    <property type="match status" value="1"/>
</dbReference>
<keyword evidence="3" id="KW-1185">Reference proteome</keyword>
<evidence type="ECO:0000313" key="2">
    <source>
        <dbReference type="EMBL" id="SSC66469.1"/>
    </source>
</evidence>
<evidence type="ECO:0000313" key="3">
    <source>
        <dbReference type="Proteomes" id="UP000254764"/>
    </source>
</evidence>
<dbReference type="PANTHER" id="PTHR43194">
    <property type="entry name" value="HYDROLASE ALPHA/BETA FOLD FAMILY"/>
    <property type="match status" value="1"/>
</dbReference>
<proteinExistence type="predicted"/>
<evidence type="ECO:0000259" key="1">
    <source>
        <dbReference type="Pfam" id="PF12697"/>
    </source>
</evidence>
<dbReference type="Pfam" id="PF12697">
    <property type="entry name" value="Abhydrolase_6"/>
    <property type="match status" value="1"/>
</dbReference>
<reference evidence="3" key="1">
    <citation type="submission" date="2018-07" db="EMBL/GenBank/DDBJ databases">
        <authorList>
            <person name="Peiro R."/>
            <person name="Begona"/>
            <person name="Cbmso G."/>
            <person name="Lopez M."/>
            <person name="Gonzalez S."/>
        </authorList>
    </citation>
    <scope>NUCLEOTIDE SEQUENCE [LARGE SCALE GENOMIC DNA]</scope>
</reference>
<dbReference type="InterPro" id="IPR029058">
    <property type="entry name" value="AB_hydrolase_fold"/>
</dbReference>
<dbReference type="EMBL" id="UEYP01000002">
    <property type="protein sequence ID" value="SSC66469.1"/>
    <property type="molecule type" value="Genomic_DNA"/>
</dbReference>
<dbReference type="SUPFAM" id="SSF53474">
    <property type="entry name" value="alpha/beta-Hydrolases"/>
    <property type="match status" value="1"/>
</dbReference>
<dbReference type="PANTHER" id="PTHR43194:SF2">
    <property type="entry name" value="PEROXISOMAL MEMBRANE PROTEIN LPX1"/>
    <property type="match status" value="1"/>
</dbReference>
<dbReference type="InterPro" id="IPR050228">
    <property type="entry name" value="Carboxylesterase_BioH"/>
</dbReference>